<name>A0A914D0Q7_9BILA</name>
<organism evidence="1 2">
    <name type="scientific">Acrobeloides nanus</name>
    <dbReference type="NCBI Taxonomy" id="290746"/>
    <lineage>
        <taxon>Eukaryota</taxon>
        <taxon>Metazoa</taxon>
        <taxon>Ecdysozoa</taxon>
        <taxon>Nematoda</taxon>
        <taxon>Chromadorea</taxon>
        <taxon>Rhabditida</taxon>
        <taxon>Tylenchina</taxon>
        <taxon>Cephalobomorpha</taxon>
        <taxon>Cephaloboidea</taxon>
        <taxon>Cephalobidae</taxon>
        <taxon>Acrobeloides</taxon>
    </lineage>
</organism>
<evidence type="ECO:0000313" key="1">
    <source>
        <dbReference type="Proteomes" id="UP000887540"/>
    </source>
</evidence>
<keyword evidence="1" id="KW-1185">Reference proteome</keyword>
<evidence type="ECO:0000313" key="2">
    <source>
        <dbReference type="WBParaSite" id="ACRNAN_scaffold16798.g26445.t1"/>
    </source>
</evidence>
<proteinExistence type="predicted"/>
<dbReference type="Proteomes" id="UP000887540">
    <property type="component" value="Unplaced"/>
</dbReference>
<reference evidence="2" key="1">
    <citation type="submission" date="2022-11" db="UniProtKB">
        <authorList>
            <consortium name="WormBaseParasite"/>
        </authorList>
    </citation>
    <scope>IDENTIFICATION</scope>
</reference>
<sequence>MPQLRMSLHDDNLINILTFSHTWVNIANNTVHAIVIFLFNSMVRETFWVLIGRKQNSTTTFTIAMAKTIQVKPAVTRSHTVAINRD</sequence>
<dbReference type="WBParaSite" id="ACRNAN_scaffold16798.g26445.t1">
    <property type="protein sequence ID" value="ACRNAN_scaffold16798.g26445.t1"/>
    <property type="gene ID" value="ACRNAN_scaffold16798.g26445"/>
</dbReference>
<protein>
    <submittedName>
        <fullName evidence="2">Uncharacterized protein</fullName>
    </submittedName>
</protein>
<accession>A0A914D0Q7</accession>
<dbReference type="AlphaFoldDB" id="A0A914D0Q7"/>